<dbReference type="PROSITE" id="PS00211">
    <property type="entry name" value="ABC_TRANSPORTER_1"/>
    <property type="match status" value="1"/>
</dbReference>
<name>A0A9D2MJY1_9FIRM</name>
<dbReference type="SMART" id="SM00382">
    <property type="entry name" value="AAA"/>
    <property type="match status" value="1"/>
</dbReference>
<accession>A0A9D2MJY1</accession>
<evidence type="ECO:0000259" key="4">
    <source>
        <dbReference type="PROSITE" id="PS50893"/>
    </source>
</evidence>
<dbReference type="GO" id="GO:0016887">
    <property type="term" value="F:ATP hydrolysis activity"/>
    <property type="evidence" value="ECO:0007669"/>
    <property type="project" value="InterPro"/>
</dbReference>
<dbReference type="PANTHER" id="PTHR24220">
    <property type="entry name" value="IMPORT ATP-BINDING PROTEIN"/>
    <property type="match status" value="1"/>
</dbReference>
<evidence type="ECO:0000256" key="1">
    <source>
        <dbReference type="ARBA" id="ARBA00022448"/>
    </source>
</evidence>
<dbReference type="InterPro" id="IPR027417">
    <property type="entry name" value="P-loop_NTPase"/>
</dbReference>
<dbReference type="GO" id="GO:0005886">
    <property type="term" value="C:plasma membrane"/>
    <property type="evidence" value="ECO:0007669"/>
    <property type="project" value="TreeGrafter"/>
</dbReference>
<evidence type="ECO:0000256" key="3">
    <source>
        <dbReference type="ARBA" id="ARBA00022840"/>
    </source>
</evidence>
<dbReference type="CDD" id="cd03255">
    <property type="entry name" value="ABC_MJ0796_LolCDE_FtsE"/>
    <property type="match status" value="1"/>
</dbReference>
<dbReference type="InterPro" id="IPR017911">
    <property type="entry name" value="MacB-like_ATP-bd"/>
</dbReference>
<organism evidence="5 6">
    <name type="scientific">Candidatus Eubacterium faecale</name>
    <dbReference type="NCBI Taxonomy" id="2838568"/>
    <lineage>
        <taxon>Bacteria</taxon>
        <taxon>Bacillati</taxon>
        <taxon>Bacillota</taxon>
        <taxon>Clostridia</taxon>
        <taxon>Eubacteriales</taxon>
        <taxon>Eubacteriaceae</taxon>
        <taxon>Eubacterium</taxon>
    </lineage>
</organism>
<dbReference type="Proteomes" id="UP000823877">
    <property type="component" value="Unassembled WGS sequence"/>
</dbReference>
<dbReference type="PANTHER" id="PTHR24220:SF86">
    <property type="entry name" value="ABC TRANSPORTER ABCH.1"/>
    <property type="match status" value="1"/>
</dbReference>
<dbReference type="InterPro" id="IPR003593">
    <property type="entry name" value="AAA+_ATPase"/>
</dbReference>
<dbReference type="GO" id="GO:0098796">
    <property type="term" value="C:membrane protein complex"/>
    <property type="evidence" value="ECO:0007669"/>
    <property type="project" value="UniProtKB-ARBA"/>
</dbReference>
<dbReference type="InterPro" id="IPR017871">
    <property type="entry name" value="ABC_transporter-like_CS"/>
</dbReference>
<dbReference type="PROSITE" id="PS50893">
    <property type="entry name" value="ABC_TRANSPORTER_2"/>
    <property type="match status" value="1"/>
</dbReference>
<dbReference type="InterPro" id="IPR003439">
    <property type="entry name" value="ABC_transporter-like_ATP-bd"/>
</dbReference>
<proteinExistence type="predicted"/>
<dbReference type="SUPFAM" id="SSF52540">
    <property type="entry name" value="P-loop containing nucleoside triphosphate hydrolases"/>
    <property type="match status" value="1"/>
</dbReference>
<evidence type="ECO:0000313" key="6">
    <source>
        <dbReference type="Proteomes" id="UP000823877"/>
    </source>
</evidence>
<evidence type="ECO:0000256" key="2">
    <source>
        <dbReference type="ARBA" id="ARBA00022741"/>
    </source>
</evidence>
<protein>
    <submittedName>
        <fullName evidence="5">ABC transporter ATP-binding protein</fullName>
    </submittedName>
</protein>
<sequence>MPKPIIRTEDLTKTFVLGREKVTALDRVNLTVEKGQICAVLGTSGSGKSTLLNMLAGLERPTSGAVYIGRHRIDQMTERELTLFRQKFTGFVFQSYNLIPSLTALENVAMPLMFKGVGKEEREAKALKMLRLVGLENRKDHRPSEMSGGQQQRAGIARAFAADPQVIFADEPTGNLDSATTKHIMELVCALVHEKNSTMILVTHDNSVAAYADKVIRITDGKVTEETIT</sequence>
<keyword evidence="2" id="KW-0547">Nucleotide-binding</keyword>
<reference evidence="5" key="2">
    <citation type="submission" date="2021-04" db="EMBL/GenBank/DDBJ databases">
        <authorList>
            <person name="Gilroy R."/>
        </authorList>
    </citation>
    <scope>NUCLEOTIDE SEQUENCE</scope>
    <source>
        <strain evidence="5">CHK188-16595</strain>
    </source>
</reference>
<feature type="domain" description="ABC transporter" evidence="4">
    <location>
        <begin position="6"/>
        <end position="228"/>
    </location>
</feature>
<keyword evidence="3 5" id="KW-0067">ATP-binding</keyword>
<dbReference type="Pfam" id="PF00005">
    <property type="entry name" value="ABC_tran"/>
    <property type="match status" value="1"/>
</dbReference>
<gene>
    <name evidence="5" type="ORF">IAA37_04395</name>
</gene>
<comment type="caution">
    <text evidence="5">The sequence shown here is derived from an EMBL/GenBank/DDBJ whole genome shotgun (WGS) entry which is preliminary data.</text>
</comment>
<keyword evidence="1" id="KW-0813">Transport</keyword>
<dbReference type="Gene3D" id="3.40.50.300">
    <property type="entry name" value="P-loop containing nucleotide triphosphate hydrolases"/>
    <property type="match status" value="1"/>
</dbReference>
<dbReference type="GO" id="GO:0005524">
    <property type="term" value="F:ATP binding"/>
    <property type="evidence" value="ECO:0007669"/>
    <property type="project" value="UniProtKB-KW"/>
</dbReference>
<evidence type="ECO:0000313" key="5">
    <source>
        <dbReference type="EMBL" id="HJB74898.1"/>
    </source>
</evidence>
<dbReference type="InterPro" id="IPR015854">
    <property type="entry name" value="ABC_transpr_LolD-like"/>
</dbReference>
<dbReference type="FunFam" id="3.40.50.300:FF:000032">
    <property type="entry name" value="Export ABC transporter ATP-binding protein"/>
    <property type="match status" value="1"/>
</dbReference>
<dbReference type="GO" id="GO:0022857">
    <property type="term" value="F:transmembrane transporter activity"/>
    <property type="evidence" value="ECO:0007669"/>
    <property type="project" value="TreeGrafter"/>
</dbReference>
<reference evidence="5" key="1">
    <citation type="journal article" date="2021" name="PeerJ">
        <title>Extensive microbial diversity within the chicken gut microbiome revealed by metagenomics and culture.</title>
        <authorList>
            <person name="Gilroy R."/>
            <person name="Ravi A."/>
            <person name="Getino M."/>
            <person name="Pursley I."/>
            <person name="Horton D.L."/>
            <person name="Alikhan N.F."/>
            <person name="Baker D."/>
            <person name="Gharbi K."/>
            <person name="Hall N."/>
            <person name="Watson M."/>
            <person name="Adriaenssens E.M."/>
            <person name="Foster-Nyarko E."/>
            <person name="Jarju S."/>
            <person name="Secka A."/>
            <person name="Antonio M."/>
            <person name="Oren A."/>
            <person name="Chaudhuri R.R."/>
            <person name="La Ragione R."/>
            <person name="Hildebrand F."/>
            <person name="Pallen M.J."/>
        </authorList>
    </citation>
    <scope>NUCLEOTIDE SEQUENCE</scope>
    <source>
        <strain evidence="5">CHK188-16595</strain>
    </source>
</reference>
<dbReference type="AlphaFoldDB" id="A0A9D2MJY1"/>
<dbReference type="EMBL" id="DWXN01000010">
    <property type="protein sequence ID" value="HJB74898.1"/>
    <property type="molecule type" value="Genomic_DNA"/>
</dbReference>